<gene>
    <name evidence="2" type="ORF">ACCI49_00895</name>
</gene>
<evidence type="ECO:0000256" key="1">
    <source>
        <dbReference type="SAM" id="SignalP"/>
    </source>
</evidence>
<keyword evidence="1" id="KW-0732">Signal</keyword>
<dbReference type="EMBL" id="JBGMEK010000001">
    <property type="protein sequence ID" value="MFA0809461.1"/>
    <property type="molecule type" value="Genomic_DNA"/>
</dbReference>
<evidence type="ECO:0000313" key="3">
    <source>
        <dbReference type="Proteomes" id="UP001569428"/>
    </source>
</evidence>
<feature type="signal peptide" evidence="1">
    <location>
        <begin position="1"/>
        <end position="24"/>
    </location>
</feature>
<evidence type="ECO:0000313" key="2">
    <source>
        <dbReference type="EMBL" id="MFA0809461.1"/>
    </source>
</evidence>
<comment type="caution">
    <text evidence="2">The sequence shown here is derived from an EMBL/GenBank/DDBJ whole genome shotgun (WGS) entry which is preliminary data.</text>
</comment>
<sequence length="133" mass="14733">MQKIKMITMLMVALGASLVAFYMAKESPESQMIRNKLDMSSSSPATALTPVVDTSELFNDSPQCNYDSAGDKRLIIDACTITLFCENGTSSQRQIIDSRKIALNIDDQCGDAKMESLLRYRDGKIVSIEQIIK</sequence>
<evidence type="ECO:0008006" key="4">
    <source>
        <dbReference type="Google" id="ProtNLM"/>
    </source>
</evidence>
<dbReference type="RefSeq" id="WP_371837078.1">
    <property type="nucleotide sequence ID" value="NZ_JBGMEK010000001.1"/>
</dbReference>
<dbReference type="Proteomes" id="UP001569428">
    <property type="component" value="Unassembled WGS sequence"/>
</dbReference>
<name>A0ABV4NTM8_9GAMM</name>
<reference evidence="2 3" key="1">
    <citation type="submission" date="2024-08" db="EMBL/GenBank/DDBJ databases">
        <authorList>
            <person name="Ishaq N."/>
        </authorList>
    </citation>
    <scope>NUCLEOTIDE SEQUENCE [LARGE SCALE GENOMIC DNA]</scope>
    <source>
        <strain evidence="2 3">DSM 18651</strain>
    </source>
</reference>
<organism evidence="2 3">
    <name type="scientific">Microbulbifer epialgicus</name>
    <dbReference type="NCBI Taxonomy" id="393907"/>
    <lineage>
        <taxon>Bacteria</taxon>
        <taxon>Pseudomonadati</taxon>
        <taxon>Pseudomonadota</taxon>
        <taxon>Gammaproteobacteria</taxon>
        <taxon>Cellvibrionales</taxon>
        <taxon>Microbulbiferaceae</taxon>
        <taxon>Microbulbifer</taxon>
    </lineage>
</organism>
<keyword evidence="3" id="KW-1185">Reference proteome</keyword>
<proteinExistence type="predicted"/>
<protein>
    <recommendedName>
        <fullName evidence="4">Transmembrane protein</fullName>
    </recommendedName>
</protein>
<feature type="chain" id="PRO_5045494117" description="Transmembrane protein" evidence="1">
    <location>
        <begin position="25"/>
        <end position="133"/>
    </location>
</feature>
<accession>A0ABV4NTM8</accession>